<feature type="chain" id="PRO_5047482298" evidence="1">
    <location>
        <begin position="22"/>
        <end position="137"/>
    </location>
</feature>
<name>A0ABR1IUG0_9AGAR</name>
<evidence type="ECO:0000313" key="2">
    <source>
        <dbReference type="EMBL" id="KAK7441533.1"/>
    </source>
</evidence>
<dbReference type="Gene3D" id="3.20.20.80">
    <property type="entry name" value="Glycosidases"/>
    <property type="match status" value="1"/>
</dbReference>
<dbReference type="Proteomes" id="UP001498398">
    <property type="component" value="Unassembled WGS sequence"/>
</dbReference>
<reference evidence="2 3" key="1">
    <citation type="submission" date="2024-01" db="EMBL/GenBank/DDBJ databases">
        <title>A draft genome for the cacao thread blight pathogen Marasmiellus scandens.</title>
        <authorList>
            <person name="Baruah I.K."/>
            <person name="Leung J."/>
            <person name="Bukari Y."/>
            <person name="Amoako-Attah I."/>
            <person name="Meinhardt L.W."/>
            <person name="Bailey B.A."/>
            <person name="Cohen S.P."/>
        </authorList>
    </citation>
    <scope>NUCLEOTIDE SEQUENCE [LARGE SCALE GENOMIC DNA]</scope>
    <source>
        <strain evidence="2 3">GH-19</strain>
    </source>
</reference>
<sequence length="137" mass="14869">MLTLKFLLCLVFFAHCIPVKTQQIWDIWQLTWDRSQLFTPIPLTAPINFVASSTSADATINIVDSQTFQDIAGFGASLTDSAAKTLDKLKSTNSANYWALLNYAFNMADGANAAGLSYVRVPIGASDFSDTGEPPAK</sequence>
<keyword evidence="3" id="KW-1185">Reference proteome</keyword>
<keyword evidence="1" id="KW-0732">Signal</keyword>
<protein>
    <submittedName>
        <fullName evidence="2">Uncharacterized protein</fullName>
    </submittedName>
</protein>
<proteinExistence type="predicted"/>
<accession>A0ABR1IUG0</accession>
<feature type="signal peptide" evidence="1">
    <location>
        <begin position="1"/>
        <end position="21"/>
    </location>
</feature>
<evidence type="ECO:0000256" key="1">
    <source>
        <dbReference type="SAM" id="SignalP"/>
    </source>
</evidence>
<dbReference type="EMBL" id="JBANRG010000062">
    <property type="protein sequence ID" value="KAK7441533.1"/>
    <property type="molecule type" value="Genomic_DNA"/>
</dbReference>
<comment type="caution">
    <text evidence="2">The sequence shown here is derived from an EMBL/GenBank/DDBJ whole genome shotgun (WGS) entry which is preliminary data.</text>
</comment>
<organism evidence="2 3">
    <name type="scientific">Marasmiellus scandens</name>
    <dbReference type="NCBI Taxonomy" id="2682957"/>
    <lineage>
        <taxon>Eukaryota</taxon>
        <taxon>Fungi</taxon>
        <taxon>Dikarya</taxon>
        <taxon>Basidiomycota</taxon>
        <taxon>Agaricomycotina</taxon>
        <taxon>Agaricomycetes</taxon>
        <taxon>Agaricomycetidae</taxon>
        <taxon>Agaricales</taxon>
        <taxon>Marasmiineae</taxon>
        <taxon>Omphalotaceae</taxon>
        <taxon>Marasmiellus</taxon>
    </lineage>
</organism>
<evidence type="ECO:0000313" key="3">
    <source>
        <dbReference type="Proteomes" id="UP001498398"/>
    </source>
</evidence>
<gene>
    <name evidence="2" type="ORF">VKT23_016524</name>
</gene>